<dbReference type="GO" id="GO:0043023">
    <property type="term" value="F:ribosomal large subunit binding"/>
    <property type="evidence" value="ECO:0007669"/>
    <property type="project" value="TreeGrafter"/>
</dbReference>
<name>A0A9P8CHQ3_9HELO</name>
<gene>
    <name evidence="6" type="ORF">BJ878DRAFT_539714</name>
</gene>
<keyword evidence="2" id="KW-0648">Protein biosynthesis</keyword>
<comment type="similarity">
    <text evidence="1">Belongs to the RRF family.</text>
</comment>
<accession>A0A9P8CHQ3</accession>
<evidence type="ECO:0000313" key="6">
    <source>
        <dbReference type="EMBL" id="KAG9247020.1"/>
    </source>
</evidence>
<evidence type="ECO:0000256" key="1">
    <source>
        <dbReference type="ARBA" id="ARBA00005912"/>
    </source>
</evidence>
<evidence type="ECO:0000256" key="2">
    <source>
        <dbReference type="ARBA" id="ARBA00022917"/>
    </source>
</evidence>
<dbReference type="Pfam" id="PF01765">
    <property type="entry name" value="RRF"/>
    <property type="match status" value="1"/>
</dbReference>
<protein>
    <submittedName>
        <fullName evidence="6">Ribosome-recycling factor, mitochondrial</fullName>
    </submittedName>
</protein>
<proteinExistence type="inferred from homology"/>
<dbReference type="InterPro" id="IPR036191">
    <property type="entry name" value="RRF_sf"/>
</dbReference>
<feature type="compositionally biased region" description="Basic and acidic residues" evidence="4">
    <location>
        <begin position="1"/>
        <end position="10"/>
    </location>
</feature>
<dbReference type="GO" id="GO:0005739">
    <property type="term" value="C:mitochondrion"/>
    <property type="evidence" value="ECO:0007669"/>
    <property type="project" value="TreeGrafter"/>
</dbReference>
<feature type="domain" description="Ribosome recycling factor" evidence="5">
    <location>
        <begin position="46"/>
        <end position="211"/>
    </location>
</feature>
<dbReference type="GO" id="GO:0006412">
    <property type="term" value="P:translation"/>
    <property type="evidence" value="ECO:0007669"/>
    <property type="project" value="UniProtKB-KW"/>
</dbReference>
<evidence type="ECO:0000256" key="3">
    <source>
        <dbReference type="ARBA" id="ARBA00024909"/>
    </source>
</evidence>
<sequence length="216" mass="23600">MSLPCKEKPSKSRPSSAEESTESDDPFDFSTLSAGIDKSLEKLSVNLSKLRTGGRFNIEILEDVRVQLDKDVKGTERLGDLAQVLPKGGRSVMVLVGEKDHVKPIISAIQGSRDLNFQPQTDAHNALQLNIPIPPPTKESRDQALAAASKMGGVADLGVKSARAAMQKRLRAMELQKVVRPDDLKKAHKEMEKLVEKGHADAKKVTEAARKGMEQQ</sequence>
<dbReference type="AlphaFoldDB" id="A0A9P8CHQ3"/>
<dbReference type="Proteomes" id="UP000887226">
    <property type="component" value="Unassembled WGS sequence"/>
</dbReference>
<evidence type="ECO:0000256" key="4">
    <source>
        <dbReference type="SAM" id="MobiDB-lite"/>
    </source>
</evidence>
<dbReference type="InterPro" id="IPR002661">
    <property type="entry name" value="Ribosome_recyc_fac"/>
</dbReference>
<organism evidence="6 7">
    <name type="scientific">Calycina marina</name>
    <dbReference type="NCBI Taxonomy" id="1763456"/>
    <lineage>
        <taxon>Eukaryota</taxon>
        <taxon>Fungi</taxon>
        <taxon>Dikarya</taxon>
        <taxon>Ascomycota</taxon>
        <taxon>Pezizomycotina</taxon>
        <taxon>Leotiomycetes</taxon>
        <taxon>Helotiales</taxon>
        <taxon>Pezizellaceae</taxon>
        <taxon>Calycina</taxon>
    </lineage>
</organism>
<dbReference type="EMBL" id="MU253785">
    <property type="protein sequence ID" value="KAG9247020.1"/>
    <property type="molecule type" value="Genomic_DNA"/>
</dbReference>
<comment type="function">
    <text evidence="3">Necessary for protein synthesis in mitochondria. Functions as a ribosome recycling factor in mitochondria.</text>
</comment>
<dbReference type="SUPFAM" id="SSF55194">
    <property type="entry name" value="Ribosome recycling factor, RRF"/>
    <property type="match status" value="1"/>
</dbReference>
<evidence type="ECO:0000259" key="5">
    <source>
        <dbReference type="Pfam" id="PF01765"/>
    </source>
</evidence>
<dbReference type="PANTHER" id="PTHR20982">
    <property type="entry name" value="RIBOSOME RECYCLING FACTOR"/>
    <property type="match status" value="1"/>
</dbReference>
<feature type="region of interest" description="Disordered" evidence="4">
    <location>
        <begin position="196"/>
        <end position="216"/>
    </location>
</feature>
<dbReference type="OrthoDB" id="407355at2759"/>
<dbReference type="InterPro" id="IPR023584">
    <property type="entry name" value="Ribosome_recyc_fac_dom"/>
</dbReference>
<evidence type="ECO:0000313" key="7">
    <source>
        <dbReference type="Proteomes" id="UP000887226"/>
    </source>
</evidence>
<dbReference type="Gene3D" id="1.10.132.20">
    <property type="entry name" value="Ribosome-recycling factor"/>
    <property type="match status" value="1"/>
</dbReference>
<dbReference type="PANTHER" id="PTHR20982:SF3">
    <property type="entry name" value="MITOCHONDRIAL RIBOSOME RECYCLING FACTOR PSEUDO 1"/>
    <property type="match status" value="1"/>
</dbReference>
<reference evidence="6" key="1">
    <citation type="journal article" date="2021" name="IMA Fungus">
        <title>Genomic characterization of three marine fungi, including Emericellopsis atlantica sp. nov. with signatures of a generalist lifestyle and marine biomass degradation.</title>
        <authorList>
            <person name="Hagestad O.C."/>
            <person name="Hou L."/>
            <person name="Andersen J.H."/>
            <person name="Hansen E.H."/>
            <person name="Altermark B."/>
            <person name="Li C."/>
            <person name="Kuhnert E."/>
            <person name="Cox R.J."/>
            <person name="Crous P.W."/>
            <person name="Spatafora J.W."/>
            <person name="Lail K."/>
            <person name="Amirebrahimi M."/>
            <person name="Lipzen A."/>
            <person name="Pangilinan J."/>
            <person name="Andreopoulos W."/>
            <person name="Hayes R.D."/>
            <person name="Ng V."/>
            <person name="Grigoriev I.V."/>
            <person name="Jackson S.A."/>
            <person name="Sutton T.D.S."/>
            <person name="Dobson A.D.W."/>
            <person name="Rama T."/>
        </authorList>
    </citation>
    <scope>NUCLEOTIDE SEQUENCE</scope>
    <source>
        <strain evidence="6">TRa3180A</strain>
    </source>
</reference>
<dbReference type="Gene3D" id="3.30.1360.40">
    <property type="match status" value="1"/>
</dbReference>
<comment type="caution">
    <text evidence="6">The sequence shown here is derived from an EMBL/GenBank/DDBJ whole genome shotgun (WGS) entry which is preliminary data.</text>
</comment>
<keyword evidence="7" id="KW-1185">Reference proteome</keyword>
<feature type="region of interest" description="Disordered" evidence="4">
    <location>
        <begin position="1"/>
        <end position="29"/>
    </location>
</feature>